<comment type="cofactor">
    <cofactor evidence="1 2">
        <name>Zn(2+)</name>
        <dbReference type="ChEBI" id="CHEBI:29105"/>
    </cofactor>
    <text evidence="1 2">Binds 1 zinc ion per subunit.</text>
</comment>
<keyword evidence="1 2" id="KW-0378">Hydrolase</keyword>
<feature type="binding site" evidence="1">
    <location>
        <position position="132"/>
    </location>
    <ligand>
        <name>Zn(2+)</name>
        <dbReference type="ChEBI" id="CHEBI:29105"/>
        <note>catalytic</note>
    </ligand>
</feature>
<feature type="compositionally biased region" description="Polar residues" evidence="4">
    <location>
        <begin position="383"/>
        <end position="394"/>
    </location>
</feature>
<dbReference type="EMBL" id="CAJHNJ030000012">
    <property type="protein sequence ID" value="CAG9110816.1"/>
    <property type="molecule type" value="Genomic_DNA"/>
</dbReference>
<keyword evidence="1 2" id="KW-0482">Metalloprotease</keyword>
<dbReference type="Gene3D" id="3.40.390.10">
    <property type="entry name" value="Collagenase (Catalytic Domain)"/>
    <property type="match status" value="2"/>
</dbReference>
<keyword evidence="7" id="KW-1185">Reference proteome</keyword>
<keyword evidence="1 2" id="KW-0479">Metal-binding</keyword>
<feature type="active site" evidence="1">
    <location>
        <position position="123"/>
    </location>
</feature>
<dbReference type="GO" id="GO:0008270">
    <property type="term" value="F:zinc ion binding"/>
    <property type="evidence" value="ECO:0007669"/>
    <property type="project" value="UniProtKB-UniRule"/>
</dbReference>
<evidence type="ECO:0000313" key="6">
    <source>
        <dbReference type="EMBL" id="CAG9110816.1"/>
    </source>
</evidence>
<dbReference type="SUPFAM" id="SSF55486">
    <property type="entry name" value="Metalloproteases ('zincins'), catalytic domain"/>
    <property type="match status" value="2"/>
</dbReference>
<dbReference type="PROSITE" id="PS51864">
    <property type="entry name" value="ASTACIN"/>
    <property type="match status" value="1"/>
</dbReference>
<keyword evidence="1 2" id="KW-0862">Zinc</keyword>
<dbReference type="InterPro" id="IPR006026">
    <property type="entry name" value="Peptidase_Metallo"/>
</dbReference>
<protein>
    <recommendedName>
        <fullName evidence="2">Metalloendopeptidase</fullName>
        <ecNumber evidence="2">3.4.24.-</ecNumber>
    </recommendedName>
</protein>
<keyword evidence="3" id="KW-0175">Coiled coil</keyword>
<evidence type="ECO:0000256" key="2">
    <source>
        <dbReference type="RuleBase" id="RU361183"/>
    </source>
</evidence>
<dbReference type="PANTHER" id="PTHR10127:SF814">
    <property type="entry name" value="MEPRIN A SUBUNIT BETA"/>
    <property type="match status" value="1"/>
</dbReference>
<dbReference type="PRINTS" id="PR00480">
    <property type="entry name" value="ASTACIN"/>
</dbReference>
<accession>A0A8S4E601</accession>
<dbReference type="InterPro" id="IPR001506">
    <property type="entry name" value="Peptidase_M12A"/>
</dbReference>
<comment type="caution">
    <text evidence="1">Lacks conserved residue(s) required for the propagation of feature annotation.</text>
</comment>
<dbReference type="EC" id="3.4.24.-" evidence="2"/>
<keyword evidence="1 2" id="KW-0645">Protease</keyword>
<dbReference type="GO" id="GO:0004222">
    <property type="term" value="F:metalloendopeptidase activity"/>
    <property type="evidence" value="ECO:0007669"/>
    <property type="project" value="UniProtKB-UniRule"/>
</dbReference>
<evidence type="ECO:0000313" key="7">
    <source>
        <dbReference type="Proteomes" id="UP000653454"/>
    </source>
</evidence>
<organism evidence="6 7">
    <name type="scientific">Plutella xylostella</name>
    <name type="common">Diamondback moth</name>
    <name type="synonym">Plutella maculipennis</name>
    <dbReference type="NCBI Taxonomy" id="51655"/>
    <lineage>
        <taxon>Eukaryota</taxon>
        <taxon>Metazoa</taxon>
        <taxon>Ecdysozoa</taxon>
        <taxon>Arthropoda</taxon>
        <taxon>Hexapoda</taxon>
        <taxon>Insecta</taxon>
        <taxon>Pterygota</taxon>
        <taxon>Neoptera</taxon>
        <taxon>Endopterygota</taxon>
        <taxon>Lepidoptera</taxon>
        <taxon>Glossata</taxon>
        <taxon>Ditrysia</taxon>
        <taxon>Yponomeutoidea</taxon>
        <taxon>Plutellidae</taxon>
        <taxon>Plutella</taxon>
    </lineage>
</organism>
<evidence type="ECO:0000259" key="5">
    <source>
        <dbReference type="PROSITE" id="PS51864"/>
    </source>
</evidence>
<dbReference type="PANTHER" id="PTHR10127">
    <property type="entry name" value="DISCOIDIN, CUB, EGF, LAMININ , AND ZINC METALLOPROTEASE DOMAIN CONTAINING"/>
    <property type="match status" value="1"/>
</dbReference>
<proteinExistence type="predicted"/>
<sequence>MHCVGGVYVQACPPKRAGSPRPGLAHEPTWFTVVWPLRAQQLLGATASGQVQAIMDGIEDLARSSCVKFKPYKKGDRDAVVIQGSRRGCFSQVGYQGGYQVLNLSARHPVGRGCFRHGTVVHEMLHTLGFYHMQSSPDRDEFIDVLWENIVQLFRHPVGRGCFRHGTVVHEMLHTLGFYHMQSSPDRDEFIDVLWENIVQQEMEHLKNINEENEKRLDILEKHSRQKNLILFGMKEKEKSYEELEILVKDTIRNTLNIDCDKNEIDFVRRIGKLTHDRPRPILFGLNTLGKKIKIIKSKKKLEDIGAYITEDYPRKILEKRKSLQSQLQDEINKGNKARIVYDRLVVTNKSNKRSLSQSPETKEGDKLPNLNTRQAPKKSKQQPETSNRLTITSYLKGKKDAA</sequence>
<comment type="caution">
    <text evidence="6">The sequence shown here is derived from an EMBL/GenBank/DDBJ whole genome shotgun (WGS) entry which is preliminary data.</text>
</comment>
<dbReference type="Pfam" id="PF01400">
    <property type="entry name" value="Astacin"/>
    <property type="match status" value="2"/>
</dbReference>
<evidence type="ECO:0000256" key="3">
    <source>
        <dbReference type="SAM" id="Coils"/>
    </source>
</evidence>
<name>A0A8S4E601_PLUXY</name>
<evidence type="ECO:0000256" key="1">
    <source>
        <dbReference type="PROSITE-ProRule" id="PRU01211"/>
    </source>
</evidence>
<evidence type="ECO:0000256" key="4">
    <source>
        <dbReference type="SAM" id="MobiDB-lite"/>
    </source>
</evidence>
<dbReference type="SMART" id="SM00235">
    <property type="entry name" value="ZnMc"/>
    <property type="match status" value="1"/>
</dbReference>
<dbReference type="Proteomes" id="UP000653454">
    <property type="component" value="Unassembled WGS sequence"/>
</dbReference>
<dbReference type="GO" id="GO:0006508">
    <property type="term" value="P:proteolysis"/>
    <property type="evidence" value="ECO:0007669"/>
    <property type="project" value="UniProtKB-KW"/>
</dbReference>
<dbReference type="InterPro" id="IPR024079">
    <property type="entry name" value="MetalloPept_cat_dom_sf"/>
</dbReference>
<gene>
    <name evidence="6" type="ORF">PLXY2_LOCUS4432</name>
</gene>
<feature type="binding site" evidence="1">
    <location>
        <position position="126"/>
    </location>
    <ligand>
        <name>Zn(2+)</name>
        <dbReference type="ChEBI" id="CHEBI:29105"/>
        <note>catalytic</note>
    </ligand>
</feature>
<feature type="region of interest" description="Disordered" evidence="4">
    <location>
        <begin position="351"/>
        <end position="403"/>
    </location>
</feature>
<dbReference type="AlphaFoldDB" id="A0A8S4E601"/>
<feature type="coiled-coil region" evidence="3">
    <location>
        <begin position="203"/>
        <end position="254"/>
    </location>
</feature>
<feature type="binding site" evidence="1">
    <location>
        <position position="122"/>
    </location>
    <ligand>
        <name>Zn(2+)</name>
        <dbReference type="ChEBI" id="CHEBI:29105"/>
        <note>catalytic</note>
    </ligand>
</feature>
<feature type="compositionally biased region" description="Polar residues" evidence="4">
    <location>
        <begin position="351"/>
        <end position="360"/>
    </location>
</feature>
<reference evidence="6" key="1">
    <citation type="submission" date="2020-11" db="EMBL/GenBank/DDBJ databases">
        <authorList>
            <person name="Whiteford S."/>
        </authorList>
    </citation>
    <scope>NUCLEOTIDE SEQUENCE</scope>
</reference>
<feature type="domain" description="Peptidase M12A" evidence="5">
    <location>
        <begin position="16"/>
        <end position="150"/>
    </location>
</feature>
<dbReference type="Gene3D" id="3.30.70.1820">
    <property type="entry name" value="L1 transposable element, RRM domain"/>
    <property type="match status" value="1"/>
</dbReference>